<dbReference type="EMBL" id="BGPR01040456">
    <property type="protein sequence ID" value="GBO16582.1"/>
    <property type="molecule type" value="Genomic_DNA"/>
</dbReference>
<organism evidence="1 2">
    <name type="scientific">Araneus ventricosus</name>
    <name type="common">Orbweaver spider</name>
    <name type="synonym">Epeira ventricosa</name>
    <dbReference type="NCBI Taxonomy" id="182803"/>
    <lineage>
        <taxon>Eukaryota</taxon>
        <taxon>Metazoa</taxon>
        <taxon>Ecdysozoa</taxon>
        <taxon>Arthropoda</taxon>
        <taxon>Chelicerata</taxon>
        <taxon>Arachnida</taxon>
        <taxon>Araneae</taxon>
        <taxon>Araneomorphae</taxon>
        <taxon>Entelegynae</taxon>
        <taxon>Araneoidea</taxon>
        <taxon>Araneidae</taxon>
        <taxon>Araneus</taxon>
    </lineage>
</organism>
<comment type="caution">
    <text evidence="1">The sequence shown here is derived from an EMBL/GenBank/DDBJ whole genome shotgun (WGS) entry which is preliminary data.</text>
</comment>
<dbReference type="AlphaFoldDB" id="A0A4Y2UWF7"/>
<name>A0A4Y2UWF7_ARAVE</name>
<dbReference type="Proteomes" id="UP000499080">
    <property type="component" value="Unassembled WGS sequence"/>
</dbReference>
<reference evidence="1 2" key="1">
    <citation type="journal article" date="2019" name="Sci. Rep.">
        <title>Orb-weaving spider Araneus ventricosus genome elucidates the spidroin gene catalogue.</title>
        <authorList>
            <person name="Kono N."/>
            <person name="Nakamura H."/>
            <person name="Ohtoshi R."/>
            <person name="Moran D.A.P."/>
            <person name="Shinohara A."/>
            <person name="Yoshida Y."/>
            <person name="Fujiwara M."/>
            <person name="Mori M."/>
            <person name="Tomita M."/>
            <person name="Arakawa K."/>
        </authorList>
    </citation>
    <scope>NUCLEOTIDE SEQUENCE [LARGE SCALE GENOMIC DNA]</scope>
</reference>
<evidence type="ECO:0000313" key="1">
    <source>
        <dbReference type="EMBL" id="GBO16582.1"/>
    </source>
</evidence>
<gene>
    <name evidence="1" type="ORF">AVEN_38247_1</name>
</gene>
<evidence type="ECO:0000313" key="2">
    <source>
        <dbReference type="Proteomes" id="UP000499080"/>
    </source>
</evidence>
<accession>A0A4Y2UWF7</accession>
<protein>
    <submittedName>
        <fullName evidence="1">Uncharacterized protein</fullName>
    </submittedName>
</protein>
<sequence>MQFLQSNTMPWNIRRYLYTVPLRQSASLGHVWHVLSQHLPPGCPSLAFRKTRLRQKKWVNEGPNKGCTASHNGGPSPVALASPFDMSMGISSHVDSKKPSQY</sequence>
<keyword evidence="2" id="KW-1185">Reference proteome</keyword>
<proteinExistence type="predicted"/>